<feature type="region of interest" description="Disordered" evidence="2">
    <location>
        <begin position="1"/>
        <end position="21"/>
    </location>
</feature>
<keyword evidence="6" id="KW-1185">Reference proteome</keyword>
<dbReference type="PANTHER" id="PTHR33392">
    <property type="entry name" value="POLYISOPRENYL-TEICHOIC ACID--PEPTIDOGLYCAN TEICHOIC ACID TRANSFERASE TAGU"/>
    <property type="match status" value="1"/>
</dbReference>
<keyword evidence="3" id="KW-1133">Transmembrane helix</keyword>
<evidence type="ECO:0000256" key="3">
    <source>
        <dbReference type="SAM" id="Phobius"/>
    </source>
</evidence>
<dbReference type="Gene3D" id="3.40.630.190">
    <property type="entry name" value="LCP protein"/>
    <property type="match status" value="1"/>
</dbReference>
<dbReference type="NCBIfam" id="TIGR00350">
    <property type="entry name" value="lytR_cpsA_psr"/>
    <property type="match status" value="1"/>
</dbReference>
<dbReference type="AlphaFoldDB" id="A0A939TIU3"/>
<comment type="similarity">
    <text evidence="1">Belongs to the LytR/CpsA/Psr (LCP) family.</text>
</comment>
<evidence type="ECO:0000259" key="4">
    <source>
        <dbReference type="Pfam" id="PF03816"/>
    </source>
</evidence>
<keyword evidence="3" id="KW-0812">Transmembrane</keyword>
<accession>A0A939TIU3</accession>
<evidence type="ECO:0000313" key="6">
    <source>
        <dbReference type="Proteomes" id="UP000668403"/>
    </source>
</evidence>
<dbReference type="RefSeq" id="WP_208235915.1">
    <property type="nucleotide sequence ID" value="NZ_BAAAQU010000001.1"/>
</dbReference>
<reference evidence="5" key="1">
    <citation type="submission" date="2021-03" db="EMBL/GenBank/DDBJ databases">
        <title>Leucobacter chromiisoli sp. nov., isolated from chromium-containing soil of chemical plant.</title>
        <authorList>
            <person name="Xu Z."/>
        </authorList>
    </citation>
    <scope>NUCLEOTIDE SEQUENCE</scope>
    <source>
        <strain evidence="5">K 70/01</strain>
    </source>
</reference>
<comment type="caution">
    <text evidence="5">The sequence shown here is derived from an EMBL/GenBank/DDBJ whole genome shotgun (WGS) entry which is preliminary data.</text>
</comment>
<feature type="transmembrane region" description="Helical" evidence="3">
    <location>
        <begin position="27"/>
        <end position="50"/>
    </location>
</feature>
<gene>
    <name evidence="5" type="ORF">J4H85_00665</name>
</gene>
<proteinExistence type="inferred from homology"/>
<evidence type="ECO:0000256" key="2">
    <source>
        <dbReference type="SAM" id="MobiDB-lite"/>
    </source>
</evidence>
<keyword evidence="3" id="KW-0472">Membrane</keyword>
<dbReference type="InterPro" id="IPR050922">
    <property type="entry name" value="LytR/CpsA/Psr_CW_biosynth"/>
</dbReference>
<dbReference type="Proteomes" id="UP000668403">
    <property type="component" value="Unassembled WGS sequence"/>
</dbReference>
<dbReference type="InterPro" id="IPR004474">
    <property type="entry name" value="LytR_CpsA_psr"/>
</dbReference>
<evidence type="ECO:0000313" key="5">
    <source>
        <dbReference type="EMBL" id="MBO2988511.1"/>
    </source>
</evidence>
<dbReference type="Pfam" id="PF03816">
    <property type="entry name" value="LytR_cpsA_psr"/>
    <property type="match status" value="1"/>
</dbReference>
<evidence type="ECO:0000256" key="1">
    <source>
        <dbReference type="ARBA" id="ARBA00006068"/>
    </source>
</evidence>
<sequence>MHTPQRPSLPPTTQSPTTMSSSRRRRLLVTLAVALVLVLAIIAVFAAFIFRHVDENITRSEFDLPGIDTAEDPGEMNVLIMGLDSRLDQNGEALPDDVYQALHAGGADDGGYNANTLILLHLPEDRSQAVGISIPRDDYVELAGAPLGVTHGKVKEAYGLALEQRLEELRATGEIPDADEAYQEARAAGRQAQIETVSQLLGDVRIDHFVEVTMGGFFHIADAVQPIEVCLNQATEDLYSGADFAAGVQQLDAEQAMSFVRQRRDTGESGVFLTDLDRSRRQQAFLVGLANRLRDTETLTQPKTVTSLVDATQSSVALDAEFELLSFLKVAKEVSDHGLEFVTLPIEEFGVVDGSDVNLVDVDEIQRIVAGLLAPAEPVDETDEADERGEANASGEPDADTAEGAGGGAPTASDTPDPGAHAESDGEALDDGSGPDVEVYESWDQPIAAGAIPCVN</sequence>
<protein>
    <submittedName>
        <fullName evidence="5">LCP family protein</fullName>
    </submittedName>
</protein>
<feature type="compositionally biased region" description="Acidic residues" evidence="2">
    <location>
        <begin position="378"/>
        <end position="387"/>
    </location>
</feature>
<dbReference type="EMBL" id="JAGFBF010000001">
    <property type="protein sequence ID" value="MBO2988511.1"/>
    <property type="molecule type" value="Genomic_DNA"/>
</dbReference>
<feature type="region of interest" description="Disordered" evidence="2">
    <location>
        <begin position="376"/>
        <end position="456"/>
    </location>
</feature>
<organism evidence="5 6">
    <name type="scientific">Leucobacter tardus</name>
    <dbReference type="NCBI Taxonomy" id="501483"/>
    <lineage>
        <taxon>Bacteria</taxon>
        <taxon>Bacillati</taxon>
        <taxon>Actinomycetota</taxon>
        <taxon>Actinomycetes</taxon>
        <taxon>Micrococcales</taxon>
        <taxon>Microbacteriaceae</taxon>
        <taxon>Leucobacter</taxon>
    </lineage>
</organism>
<dbReference type="PANTHER" id="PTHR33392:SF6">
    <property type="entry name" value="POLYISOPRENYL-TEICHOIC ACID--PEPTIDOGLYCAN TEICHOIC ACID TRANSFERASE TAGU"/>
    <property type="match status" value="1"/>
</dbReference>
<feature type="domain" description="Cell envelope-related transcriptional attenuator" evidence="4">
    <location>
        <begin position="114"/>
        <end position="293"/>
    </location>
</feature>
<name>A0A939TIU3_9MICO</name>